<comment type="catalytic activity">
    <reaction evidence="16">
        <text>(3S)-citryl-CoA = oxaloacetate + acetyl-CoA</text>
        <dbReference type="Rhea" id="RHEA:20812"/>
        <dbReference type="ChEBI" id="CHEBI:16452"/>
        <dbReference type="ChEBI" id="CHEBI:57288"/>
        <dbReference type="ChEBI" id="CHEBI:57321"/>
        <dbReference type="EC" id="4.1.3.34"/>
    </reaction>
</comment>
<evidence type="ECO:0000256" key="3">
    <source>
        <dbReference type="ARBA" id="ARBA00004496"/>
    </source>
</evidence>
<evidence type="ECO:0000256" key="15">
    <source>
        <dbReference type="ARBA" id="ARBA00048308"/>
    </source>
</evidence>
<feature type="binding site" evidence="18">
    <location>
        <position position="129"/>
    </location>
    <ligand>
        <name>Mg(2+)</name>
        <dbReference type="ChEBI" id="CHEBI:18420"/>
    </ligand>
</feature>
<evidence type="ECO:0000256" key="10">
    <source>
        <dbReference type="ARBA" id="ARBA00022723"/>
    </source>
</evidence>
<dbReference type="InterPro" id="IPR005000">
    <property type="entry name" value="Aldolase/citrate-lyase_domain"/>
</dbReference>
<protein>
    <recommendedName>
        <fullName evidence="8">Citrate lyase subunit beta</fullName>
        <ecNumber evidence="6">4.1.3.34</ecNumber>
        <ecNumber evidence="7">4.1.3.6</ecNumber>
    </recommendedName>
    <alternativeName>
        <fullName evidence="13">Citrate (pro-3S)-lyase subunit beta</fullName>
    </alternativeName>
    <alternativeName>
        <fullName evidence="14">Citryl-CoA lyase subunit</fullName>
    </alternativeName>
</protein>
<evidence type="ECO:0000256" key="4">
    <source>
        <dbReference type="ARBA" id="ARBA00005549"/>
    </source>
</evidence>
<dbReference type="EC" id="4.1.3.6" evidence="7"/>
<feature type="domain" description="HpcH/HpaI aldolase/citrate lyase" evidence="19">
    <location>
        <begin position="5"/>
        <end position="224"/>
    </location>
</feature>
<dbReference type="GO" id="GO:0006107">
    <property type="term" value="P:oxaloacetate metabolic process"/>
    <property type="evidence" value="ECO:0007669"/>
    <property type="project" value="TreeGrafter"/>
</dbReference>
<dbReference type="PANTHER" id="PTHR32308">
    <property type="entry name" value="LYASE BETA SUBUNIT, PUTATIVE (AFU_ORTHOLOGUE AFUA_4G13030)-RELATED"/>
    <property type="match status" value="1"/>
</dbReference>
<evidence type="ECO:0000256" key="17">
    <source>
        <dbReference type="PIRSR" id="PIRSR015582-1"/>
    </source>
</evidence>
<comment type="similarity">
    <text evidence="4">Belongs to the HpcH/HpaI aldolase family. Citrate lyase beta subunit subfamily.</text>
</comment>
<feature type="binding site" evidence="17">
    <location>
        <position position="66"/>
    </location>
    <ligand>
        <name>substrate</name>
    </ligand>
</feature>
<keyword evidence="10 18" id="KW-0479">Metal-binding</keyword>
<evidence type="ECO:0000256" key="9">
    <source>
        <dbReference type="ARBA" id="ARBA00022490"/>
    </source>
</evidence>
<evidence type="ECO:0000256" key="18">
    <source>
        <dbReference type="PIRSR" id="PIRSR015582-2"/>
    </source>
</evidence>
<feature type="binding site" evidence="17">
    <location>
        <position position="129"/>
    </location>
    <ligand>
        <name>substrate</name>
    </ligand>
</feature>
<evidence type="ECO:0000256" key="16">
    <source>
        <dbReference type="ARBA" id="ARBA00049110"/>
    </source>
</evidence>
<dbReference type="GO" id="GO:0005737">
    <property type="term" value="C:cytoplasm"/>
    <property type="evidence" value="ECO:0007669"/>
    <property type="project" value="UniProtKB-SubCell"/>
</dbReference>
<comment type="function">
    <text evidence="2">Represents a citryl-ACP lyase.</text>
</comment>
<comment type="cofactor">
    <cofactor evidence="1">
        <name>Mg(2+)</name>
        <dbReference type="ChEBI" id="CHEBI:18420"/>
    </cofactor>
</comment>
<dbReference type="Proteomes" id="UP000229740">
    <property type="component" value="Unassembled WGS sequence"/>
</dbReference>
<dbReference type="PIRSF" id="PIRSF015582">
    <property type="entry name" value="Cit_lyase_B"/>
    <property type="match status" value="1"/>
</dbReference>
<comment type="subcellular location">
    <subcellularLocation>
        <location evidence="3">Cytoplasm</location>
    </subcellularLocation>
</comment>
<dbReference type="Gene3D" id="3.20.20.60">
    <property type="entry name" value="Phosphoenolpyruvate-binding domains"/>
    <property type="match status" value="1"/>
</dbReference>
<evidence type="ECO:0000256" key="11">
    <source>
        <dbReference type="ARBA" id="ARBA00022842"/>
    </source>
</evidence>
<accession>A0A2G6E537</accession>
<dbReference type="GO" id="GO:0000287">
    <property type="term" value="F:magnesium ion binding"/>
    <property type="evidence" value="ECO:0007669"/>
    <property type="project" value="TreeGrafter"/>
</dbReference>
<evidence type="ECO:0000259" key="19">
    <source>
        <dbReference type="Pfam" id="PF03328"/>
    </source>
</evidence>
<name>A0A2G6E537_9BACT</name>
<evidence type="ECO:0000256" key="5">
    <source>
        <dbReference type="ARBA" id="ARBA00011382"/>
    </source>
</evidence>
<sequence length="300" mass="32960">MKLRRTMLYAPGNNPALLKDAHIYGSDAVMFDLEDAVSLAEKDAARLLVFHILRTVDMGQTERVVRINGLDTKYGQEDIRALVRARPDVIRIPKTKCAQTVHDVEELVEKGERSAGIAVGSTKLMAALEGPTGVLNAPDIAVASQRLIGIALGAEDYATSLATTRSKEGTELYFARSMVVNAARSAGIYALDTVFADLEDEDGFRKEVQLIKQLGFDGKSIISPRQIAIVHEEFSPTRRDIEHARRVIAAREEAGQKHSGVIALDGKMIDKPIVDRAHRTLELARMSGFFPEEGECYGDK</sequence>
<dbReference type="AlphaFoldDB" id="A0A2G6E537"/>
<dbReference type="EMBL" id="PDPS01000029">
    <property type="protein sequence ID" value="PID57057.1"/>
    <property type="molecule type" value="Genomic_DNA"/>
</dbReference>
<reference evidence="20 21" key="1">
    <citation type="submission" date="2017-10" db="EMBL/GenBank/DDBJ databases">
        <title>Novel microbial diversity and functional potential in the marine mammal oral microbiome.</title>
        <authorList>
            <person name="Dudek N.K."/>
            <person name="Sun C.L."/>
            <person name="Burstein D."/>
            <person name="Kantor R.S."/>
            <person name="Aliaga Goltsman D.S."/>
            <person name="Bik E.M."/>
            <person name="Thomas B.C."/>
            <person name="Banfield J.F."/>
            <person name="Relman D.A."/>
        </authorList>
    </citation>
    <scope>NUCLEOTIDE SEQUENCE [LARGE SCALE GENOMIC DNA]</scope>
    <source>
        <strain evidence="20">DOLZORAL124_49_17</strain>
    </source>
</reference>
<keyword evidence="11 18" id="KW-0460">Magnesium</keyword>
<evidence type="ECO:0000256" key="6">
    <source>
        <dbReference type="ARBA" id="ARBA00012258"/>
    </source>
</evidence>
<evidence type="ECO:0000256" key="12">
    <source>
        <dbReference type="ARBA" id="ARBA00023239"/>
    </source>
</evidence>
<comment type="subunit">
    <text evidence="5">Oligomer with a subunit composition of (alpha,beta,gamma)6.</text>
</comment>
<dbReference type="EC" id="4.1.3.34" evidence="6"/>
<evidence type="ECO:0000256" key="13">
    <source>
        <dbReference type="ARBA" id="ARBA00030255"/>
    </source>
</evidence>
<evidence type="ECO:0000256" key="7">
    <source>
        <dbReference type="ARBA" id="ARBA00012914"/>
    </source>
</evidence>
<keyword evidence="12 20" id="KW-0456">Lyase</keyword>
<keyword evidence="9" id="KW-0963">Cytoplasm</keyword>
<dbReference type="GO" id="GO:0008815">
    <property type="term" value="F:citrate (pro-3S)-lyase activity"/>
    <property type="evidence" value="ECO:0007669"/>
    <property type="project" value="UniProtKB-EC"/>
</dbReference>
<dbReference type="InterPro" id="IPR015813">
    <property type="entry name" value="Pyrv/PenolPyrv_kinase-like_dom"/>
</dbReference>
<evidence type="ECO:0000313" key="21">
    <source>
        <dbReference type="Proteomes" id="UP000229740"/>
    </source>
</evidence>
<proteinExistence type="inferred from homology"/>
<dbReference type="FunFam" id="3.20.20.60:FF:000008">
    <property type="entry name" value="Citrate (Pro-3S)-lyase subunit beta"/>
    <property type="match status" value="1"/>
</dbReference>
<comment type="catalytic activity">
    <reaction evidence="15">
        <text>citrate = oxaloacetate + acetate</text>
        <dbReference type="Rhea" id="RHEA:10760"/>
        <dbReference type="ChEBI" id="CHEBI:16452"/>
        <dbReference type="ChEBI" id="CHEBI:16947"/>
        <dbReference type="ChEBI" id="CHEBI:30089"/>
        <dbReference type="EC" id="4.1.3.6"/>
    </reaction>
</comment>
<comment type="caution">
    <text evidence="20">The sequence shown here is derived from an EMBL/GenBank/DDBJ whole genome shotgun (WGS) entry which is preliminary data.</text>
</comment>
<organism evidence="20 21">
    <name type="scientific">candidate division KSB3 bacterium</name>
    <dbReference type="NCBI Taxonomy" id="2044937"/>
    <lineage>
        <taxon>Bacteria</taxon>
        <taxon>candidate division KSB3</taxon>
    </lineage>
</organism>
<dbReference type="InterPro" id="IPR040442">
    <property type="entry name" value="Pyrv_kinase-like_dom_sf"/>
</dbReference>
<feature type="binding site" evidence="18">
    <location>
        <position position="156"/>
    </location>
    <ligand>
        <name>Mg(2+)</name>
        <dbReference type="ChEBI" id="CHEBI:18420"/>
    </ligand>
</feature>
<dbReference type="InterPro" id="IPR011206">
    <property type="entry name" value="Citrate_lyase_beta/mcl1/mcl2"/>
</dbReference>
<evidence type="ECO:0000313" key="20">
    <source>
        <dbReference type="EMBL" id="PID57057.1"/>
    </source>
</evidence>
<evidence type="ECO:0000256" key="8">
    <source>
        <dbReference type="ARBA" id="ARBA00015712"/>
    </source>
</evidence>
<dbReference type="PANTHER" id="PTHR32308:SF10">
    <property type="entry name" value="CITRATE LYASE SUBUNIT BETA"/>
    <property type="match status" value="1"/>
</dbReference>
<dbReference type="GO" id="GO:0008816">
    <property type="term" value="F:citryl-CoA lyase activity"/>
    <property type="evidence" value="ECO:0007669"/>
    <property type="project" value="UniProtKB-EC"/>
</dbReference>
<dbReference type="SUPFAM" id="SSF51621">
    <property type="entry name" value="Phosphoenolpyruvate/pyruvate domain"/>
    <property type="match status" value="1"/>
</dbReference>
<evidence type="ECO:0000256" key="1">
    <source>
        <dbReference type="ARBA" id="ARBA00001946"/>
    </source>
</evidence>
<dbReference type="Pfam" id="PF03328">
    <property type="entry name" value="HpcH_HpaI"/>
    <property type="match status" value="1"/>
</dbReference>
<evidence type="ECO:0000256" key="2">
    <source>
        <dbReference type="ARBA" id="ARBA00003671"/>
    </source>
</evidence>
<gene>
    <name evidence="20" type="ORF">CSB45_09070</name>
</gene>
<evidence type="ECO:0000256" key="14">
    <source>
        <dbReference type="ARBA" id="ARBA00032495"/>
    </source>
</evidence>